<feature type="transmembrane region" description="Helical" evidence="1">
    <location>
        <begin position="120"/>
        <end position="140"/>
    </location>
</feature>
<protein>
    <submittedName>
        <fullName evidence="3">Tripartite tricarboxylate transporter TctB family protein</fullName>
    </submittedName>
</protein>
<keyword evidence="4" id="KW-1185">Reference proteome</keyword>
<feature type="domain" description="DUF1468" evidence="2">
    <location>
        <begin position="7"/>
        <end position="149"/>
    </location>
</feature>
<evidence type="ECO:0000259" key="2">
    <source>
        <dbReference type="Pfam" id="PF07331"/>
    </source>
</evidence>
<proteinExistence type="predicted"/>
<evidence type="ECO:0000313" key="4">
    <source>
        <dbReference type="Proteomes" id="UP000245390"/>
    </source>
</evidence>
<dbReference type="EMBL" id="QGGV01000002">
    <property type="protein sequence ID" value="PWK57368.1"/>
    <property type="molecule type" value="Genomic_DNA"/>
</dbReference>
<dbReference type="KEGG" id="salo:EF888_14100"/>
<comment type="caution">
    <text evidence="3">The sequence shown here is derived from an EMBL/GenBank/DDBJ whole genome shotgun (WGS) entry which is preliminary data.</text>
</comment>
<gene>
    <name evidence="3" type="ORF">C8D95_10210</name>
</gene>
<dbReference type="Pfam" id="PF07331">
    <property type="entry name" value="TctB"/>
    <property type="match status" value="1"/>
</dbReference>
<feature type="transmembrane region" description="Helical" evidence="1">
    <location>
        <begin position="41"/>
        <end position="61"/>
    </location>
</feature>
<evidence type="ECO:0000256" key="1">
    <source>
        <dbReference type="SAM" id="Phobius"/>
    </source>
</evidence>
<dbReference type="InterPro" id="IPR009936">
    <property type="entry name" value="DUF1468"/>
</dbReference>
<accession>A0A316G929</accession>
<evidence type="ECO:0000313" key="3">
    <source>
        <dbReference type="EMBL" id="PWK57368.1"/>
    </source>
</evidence>
<keyword evidence="1" id="KW-1133">Transmembrane helix</keyword>
<feature type="transmembrane region" description="Helical" evidence="1">
    <location>
        <begin position="82"/>
        <end position="114"/>
    </location>
</feature>
<dbReference type="RefSeq" id="WP_109757987.1">
    <property type="nucleotide sequence ID" value="NZ_CP034588.1"/>
</dbReference>
<name>A0A316G929_9RHOB</name>
<dbReference type="OrthoDB" id="6183775at2"/>
<keyword evidence="1" id="KW-0812">Transmembrane</keyword>
<dbReference type="AlphaFoldDB" id="A0A316G929"/>
<keyword evidence="1" id="KW-0472">Membrane</keyword>
<feature type="transmembrane region" description="Helical" evidence="1">
    <location>
        <begin position="5"/>
        <end position="21"/>
    </location>
</feature>
<reference evidence="3 4" key="1">
    <citation type="submission" date="2018-05" db="EMBL/GenBank/DDBJ databases">
        <title>Genomic Encyclopedia of Type Strains, Phase IV (KMG-IV): sequencing the most valuable type-strain genomes for metagenomic binning, comparative biology and taxonomic classification.</title>
        <authorList>
            <person name="Goeker M."/>
        </authorList>
    </citation>
    <scope>NUCLEOTIDE SEQUENCE [LARGE SCALE GENOMIC DNA]</scope>
    <source>
        <strain evidence="3 4">DSM 103371</strain>
    </source>
</reference>
<sequence length="167" mass="18510">MRRGEIITAGVLALLSIYLMVDSTKLGVGYVAGKGPAGGFWPFWLSVGMLISTGFIALNWYRRTSPPSQSDEPVLDAYGRKMLLLVGGGIIVFVGLIDIISMYGAIAVFLLYYLRFLGRHGWVLTLSMALVLPVAMFFFFEGLMRINMPKGMSFTAPVYDVLYDIIY</sequence>
<dbReference type="Proteomes" id="UP000245390">
    <property type="component" value="Unassembled WGS sequence"/>
</dbReference>
<organism evidence="3 4">
    <name type="scientific">Silicimonas algicola</name>
    <dbReference type="NCBI Taxonomy" id="1826607"/>
    <lineage>
        <taxon>Bacteria</taxon>
        <taxon>Pseudomonadati</taxon>
        <taxon>Pseudomonadota</taxon>
        <taxon>Alphaproteobacteria</taxon>
        <taxon>Rhodobacterales</taxon>
        <taxon>Paracoccaceae</taxon>
    </lineage>
</organism>